<evidence type="ECO:0000256" key="1">
    <source>
        <dbReference type="SAM" id="Phobius"/>
    </source>
</evidence>
<keyword evidence="3" id="KW-1185">Reference proteome</keyword>
<keyword evidence="1" id="KW-1133">Transmembrane helix</keyword>
<sequence>MLAFGIIPRLAVAAVWVVFLLQQLFGESVGPAIGIDYWIANTVVPMHHVPKILTGAEFTAVPLLILTALAAALAGAGLAAFRRRDLT</sequence>
<dbReference type="AlphaFoldDB" id="A0A4R4W9R7"/>
<protein>
    <recommendedName>
        <fullName evidence="4">ABC transporter permease</fullName>
    </recommendedName>
</protein>
<evidence type="ECO:0000313" key="2">
    <source>
        <dbReference type="EMBL" id="TDD15492.1"/>
    </source>
</evidence>
<comment type="caution">
    <text evidence="2">The sequence shown here is derived from an EMBL/GenBank/DDBJ whole genome shotgun (WGS) entry which is preliminary data.</text>
</comment>
<name>A0A4R4W9R7_9ACTN</name>
<keyword evidence="1" id="KW-0812">Transmembrane</keyword>
<dbReference type="Proteomes" id="UP000294543">
    <property type="component" value="Unassembled WGS sequence"/>
</dbReference>
<organism evidence="2 3">
    <name type="scientific">Nonomuraea diastatica</name>
    <dbReference type="NCBI Taxonomy" id="1848329"/>
    <lineage>
        <taxon>Bacteria</taxon>
        <taxon>Bacillati</taxon>
        <taxon>Actinomycetota</taxon>
        <taxon>Actinomycetes</taxon>
        <taxon>Streptosporangiales</taxon>
        <taxon>Streptosporangiaceae</taxon>
        <taxon>Nonomuraea</taxon>
    </lineage>
</organism>
<accession>A0A4R4W9R7</accession>
<reference evidence="2 3" key="1">
    <citation type="submission" date="2019-03" db="EMBL/GenBank/DDBJ databases">
        <title>Draft genome sequences of novel Actinobacteria.</title>
        <authorList>
            <person name="Sahin N."/>
            <person name="Ay H."/>
            <person name="Saygin H."/>
        </authorList>
    </citation>
    <scope>NUCLEOTIDE SEQUENCE [LARGE SCALE GENOMIC DNA]</scope>
    <source>
        <strain evidence="2 3">KC712</strain>
    </source>
</reference>
<proteinExistence type="predicted"/>
<evidence type="ECO:0000313" key="3">
    <source>
        <dbReference type="Proteomes" id="UP000294543"/>
    </source>
</evidence>
<feature type="transmembrane region" description="Helical" evidence="1">
    <location>
        <begin position="60"/>
        <end position="81"/>
    </location>
</feature>
<dbReference type="RefSeq" id="WP_132515131.1">
    <property type="nucleotide sequence ID" value="NZ_SMKP01000124.1"/>
</dbReference>
<gene>
    <name evidence="2" type="ORF">E1294_34305</name>
</gene>
<dbReference type="EMBL" id="SMKP01000124">
    <property type="protein sequence ID" value="TDD15492.1"/>
    <property type="molecule type" value="Genomic_DNA"/>
</dbReference>
<evidence type="ECO:0008006" key="4">
    <source>
        <dbReference type="Google" id="ProtNLM"/>
    </source>
</evidence>
<keyword evidence="1" id="KW-0472">Membrane</keyword>